<keyword evidence="3" id="KW-1185">Reference proteome</keyword>
<proteinExistence type="predicted"/>
<sequence length="277" mass="30464">LQELVEEFLNEELQGINIFPCSSIEFELKVATVFTALQPEAFDEQLHVLGSLPFDTIRALFFCGTDLVVEFDEAASDENVNRFIETISRGTDLMGVLSSSRCYMSSNGALCHRATIEEKLNRIKLSGISDLRNISLTKIGATEPSPSASLNKSMSDFIGEAQHLNNLWLKTPRLRSDNVPPNGPFFSETGETLLRTLCNSLLHNKNDIASTSTPGKNKLAASDANRSKRKKKKFRNRSIYGYLSDGADGCQSDSVYIRPLSDVLSQSPSSAICSAVE</sequence>
<organism evidence="2 3">
    <name type="scientific">Teladorsagia circumcincta</name>
    <name type="common">Brown stomach worm</name>
    <name type="synonym">Ostertagia circumcincta</name>
    <dbReference type="NCBI Taxonomy" id="45464"/>
    <lineage>
        <taxon>Eukaryota</taxon>
        <taxon>Metazoa</taxon>
        <taxon>Ecdysozoa</taxon>
        <taxon>Nematoda</taxon>
        <taxon>Chromadorea</taxon>
        <taxon>Rhabditida</taxon>
        <taxon>Rhabditina</taxon>
        <taxon>Rhabditomorpha</taxon>
        <taxon>Strongyloidea</taxon>
        <taxon>Trichostrongylidae</taxon>
        <taxon>Teladorsagia</taxon>
    </lineage>
</organism>
<dbReference type="EMBL" id="KZ345416">
    <property type="protein sequence ID" value="PIO73631.1"/>
    <property type="molecule type" value="Genomic_DNA"/>
</dbReference>
<accession>A0A2G9UTR7</accession>
<protein>
    <submittedName>
        <fullName evidence="2">Uncharacterized protein</fullName>
    </submittedName>
</protein>
<feature type="non-terminal residue" evidence="2">
    <location>
        <position position="1"/>
    </location>
</feature>
<feature type="region of interest" description="Disordered" evidence="1">
    <location>
        <begin position="209"/>
        <end position="232"/>
    </location>
</feature>
<evidence type="ECO:0000313" key="3">
    <source>
        <dbReference type="Proteomes" id="UP000230423"/>
    </source>
</evidence>
<name>A0A2G9UTR7_TELCI</name>
<evidence type="ECO:0000313" key="2">
    <source>
        <dbReference type="EMBL" id="PIO73631.1"/>
    </source>
</evidence>
<reference evidence="2 3" key="1">
    <citation type="submission" date="2015-09" db="EMBL/GenBank/DDBJ databases">
        <title>Draft genome of the parasitic nematode Teladorsagia circumcincta isolate WARC Sus (inbred).</title>
        <authorList>
            <person name="Mitreva M."/>
        </authorList>
    </citation>
    <scope>NUCLEOTIDE SEQUENCE [LARGE SCALE GENOMIC DNA]</scope>
    <source>
        <strain evidence="2 3">S</strain>
    </source>
</reference>
<dbReference type="Proteomes" id="UP000230423">
    <property type="component" value="Unassembled WGS sequence"/>
</dbReference>
<dbReference type="AlphaFoldDB" id="A0A2G9UTR7"/>
<gene>
    <name evidence="2" type="ORF">TELCIR_04404</name>
</gene>
<evidence type="ECO:0000256" key="1">
    <source>
        <dbReference type="SAM" id="MobiDB-lite"/>
    </source>
</evidence>